<reference evidence="9" key="1">
    <citation type="submission" date="2021-01" db="EMBL/GenBank/DDBJ databases">
        <title>Whole genome shotgun sequence of Catellatospora methionotrophica NBRC 14553.</title>
        <authorList>
            <person name="Komaki H."/>
            <person name="Tamura T."/>
        </authorList>
    </citation>
    <scope>NUCLEOTIDE SEQUENCE</scope>
    <source>
        <strain evidence="9">NBRC 14553</strain>
    </source>
</reference>
<dbReference type="PANTHER" id="PTHR21090">
    <property type="entry name" value="AROM/DEHYDROQUINATE SYNTHASE"/>
    <property type="match status" value="1"/>
</dbReference>
<keyword evidence="10" id="KW-1185">Reference proteome</keyword>
<dbReference type="InterPro" id="IPR001986">
    <property type="entry name" value="Enolpyruvate_Tfrase_dom"/>
</dbReference>
<evidence type="ECO:0000256" key="1">
    <source>
        <dbReference type="ARBA" id="ARBA00004811"/>
    </source>
</evidence>
<comment type="catalytic activity">
    <reaction evidence="6">
        <text>3-phosphoshikimate + phosphoenolpyruvate = 5-O-(1-carboxyvinyl)-3-phosphoshikimate + phosphate</text>
        <dbReference type="Rhea" id="RHEA:21256"/>
        <dbReference type="ChEBI" id="CHEBI:43474"/>
        <dbReference type="ChEBI" id="CHEBI:57701"/>
        <dbReference type="ChEBI" id="CHEBI:58702"/>
        <dbReference type="ChEBI" id="CHEBI:145989"/>
        <dbReference type="EC" id="2.5.1.19"/>
    </reaction>
    <physiologicalReaction direction="left-to-right" evidence="6">
        <dbReference type="Rhea" id="RHEA:21257"/>
    </physiologicalReaction>
</comment>
<evidence type="ECO:0000259" key="8">
    <source>
        <dbReference type="Pfam" id="PF00275"/>
    </source>
</evidence>
<feature type="binding site" evidence="7">
    <location>
        <position position="192"/>
    </location>
    <ligand>
        <name>3-phosphoshikimate</name>
        <dbReference type="ChEBI" id="CHEBI:145989"/>
    </ligand>
</feature>
<feature type="binding site" evidence="7">
    <location>
        <position position="371"/>
    </location>
    <ligand>
        <name>3-phosphoshikimate</name>
        <dbReference type="ChEBI" id="CHEBI:145989"/>
    </ligand>
</feature>
<comment type="subcellular location">
    <subcellularLocation>
        <location evidence="7">Cytoplasm</location>
    </subcellularLocation>
</comment>
<dbReference type="HAMAP" id="MF_00210">
    <property type="entry name" value="EPSP_synth"/>
    <property type="match status" value="1"/>
</dbReference>
<dbReference type="UniPathway" id="UPA00053">
    <property type="reaction ID" value="UER00089"/>
</dbReference>
<evidence type="ECO:0000256" key="2">
    <source>
        <dbReference type="ARBA" id="ARBA00009948"/>
    </source>
</evidence>
<dbReference type="AlphaFoldDB" id="A0A8J3LPU7"/>
<feature type="binding site" evidence="7">
    <location>
        <position position="417"/>
    </location>
    <ligand>
        <name>phosphoenolpyruvate</name>
        <dbReference type="ChEBI" id="CHEBI:58702"/>
    </ligand>
</feature>
<feature type="binding site" evidence="7">
    <location>
        <position position="145"/>
    </location>
    <ligand>
        <name>phosphoenolpyruvate</name>
        <dbReference type="ChEBI" id="CHEBI:58702"/>
    </ligand>
</feature>
<dbReference type="Gene3D" id="3.65.10.10">
    <property type="entry name" value="Enolpyruvate transferase domain"/>
    <property type="match status" value="2"/>
</dbReference>
<evidence type="ECO:0000256" key="3">
    <source>
        <dbReference type="ARBA" id="ARBA00022605"/>
    </source>
</evidence>
<keyword evidence="5 7" id="KW-0057">Aromatic amino acid biosynthesis</keyword>
<feature type="binding site" evidence="7">
    <location>
        <position position="344"/>
    </location>
    <ligand>
        <name>3-phosphoshikimate</name>
        <dbReference type="ChEBI" id="CHEBI:145989"/>
    </ligand>
</feature>
<dbReference type="InterPro" id="IPR023193">
    <property type="entry name" value="EPSP_synthase_CS"/>
</dbReference>
<dbReference type="PROSITE" id="PS00104">
    <property type="entry name" value="EPSP_SYNTHASE_1"/>
    <property type="match status" value="1"/>
</dbReference>
<dbReference type="RefSeq" id="WP_166379054.1">
    <property type="nucleotide sequence ID" value="NZ_BAAATT010000005.1"/>
</dbReference>
<evidence type="ECO:0000256" key="4">
    <source>
        <dbReference type="ARBA" id="ARBA00022679"/>
    </source>
</evidence>
<feature type="binding site" evidence="7">
    <location>
        <position position="49"/>
    </location>
    <ligand>
        <name>3-phosphoshikimate</name>
        <dbReference type="ChEBI" id="CHEBI:145989"/>
    </ligand>
</feature>
<gene>
    <name evidence="9" type="primary">aroA_1</name>
    <name evidence="7" type="synonym">aroA</name>
    <name evidence="9" type="ORF">Cme02nite_50270</name>
</gene>
<comment type="pathway">
    <text evidence="1 7">Metabolic intermediate biosynthesis; chorismate biosynthesis; chorismate from D-erythrose 4-phosphate and phosphoenolpyruvate: step 6/7.</text>
</comment>
<comment type="caution">
    <text evidence="9">The sequence shown here is derived from an EMBL/GenBank/DDBJ whole genome shotgun (WGS) entry which is preliminary data.</text>
</comment>
<feature type="binding site" evidence="7">
    <location>
        <position position="190"/>
    </location>
    <ligand>
        <name>3-phosphoshikimate</name>
        <dbReference type="ChEBI" id="CHEBI:145989"/>
    </ligand>
</feature>
<comment type="caution">
    <text evidence="7">Lacks conserved residue(s) required for the propagation of feature annotation.</text>
</comment>
<dbReference type="EMBL" id="BONJ01000028">
    <property type="protein sequence ID" value="GIG16695.1"/>
    <property type="molecule type" value="Genomic_DNA"/>
</dbReference>
<protein>
    <recommendedName>
        <fullName evidence="7">3-phosphoshikimate 1-carboxyvinyltransferase</fullName>
        <ecNumber evidence="7">2.5.1.19</ecNumber>
    </recommendedName>
    <alternativeName>
        <fullName evidence="7">5-enolpyruvylshikimate-3-phosphate synthase</fullName>
        <shortName evidence="7">EPSP synthase</shortName>
        <shortName evidence="7">EPSPS</shortName>
    </alternativeName>
</protein>
<keyword evidence="7" id="KW-0963">Cytoplasm</keyword>
<dbReference type="GO" id="GO:0008652">
    <property type="term" value="P:amino acid biosynthetic process"/>
    <property type="evidence" value="ECO:0007669"/>
    <property type="project" value="UniProtKB-KW"/>
</dbReference>
<evidence type="ECO:0000256" key="7">
    <source>
        <dbReference type="HAMAP-Rule" id="MF_00210"/>
    </source>
</evidence>
<dbReference type="SUPFAM" id="SSF55205">
    <property type="entry name" value="EPT/RTPC-like"/>
    <property type="match status" value="1"/>
</dbReference>
<dbReference type="GO" id="GO:0005737">
    <property type="term" value="C:cytoplasm"/>
    <property type="evidence" value="ECO:0007669"/>
    <property type="project" value="UniProtKB-SubCell"/>
</dbReference>
<feature type="binding site" evidence="7">
    <location>
        <position position="44"/>
    </location>
    <ligand>
        <name>phosphoenolpyruvate</name>
        <dbReference type="ChEBI" id="CHEBI:58702"/>
    </ligand>
</feature>
<dbReference type="Proteomes" id="UP000660339">
    <property type="component" value="Unassembled WGS sequence"/>
</dbReference>
<name>A0A8J3LPU7_9ACTN</name>
<feature type="binding site" evidence="7">
    <location>
        <position position="192"/>
    </location>
    <ligand>
        <name>phosphoenolpyruvate</name>
        <dbReference type="ChEBI" id="CHEBI:58702"/>
    </ligand>
</feature>
<dbReference type="PIRSF" id="PIRSF000505">
    <property type="entry name" value="EPSPS"/>
    <property type="match status" value="1"/>
</dbReference>
<dbReference type="EC" id="2.5.1.19" evidence="7"/>
<proteinExistence type="inferred from homology"/>
<dbReference type="GO" id="GO:0009423">
    <property type="term" value="P:chorismate biosynthetic process"/>
    <property type="evidence" value="ECO:0007669"/>
    <property type="project" value="UniProtKB-UniRule"/>
</dbReference>
<organism evidence="9 10">
    <name type="scientific">Catellatospora methionotrophica</name>
    <dbReference type="NCBI Taxonomy" id="121620"/>
    <lineage>
        <taxon>Bacteria</taxon>
        <taxon>Bacillati</taxon>
        <taxon>Actinomycetota</taxon>
        <taxon>Actinomycetes</taxon>
        <taxon>Micromonosporales</taxon>
        <taxon>Micromonosporaceae</taxon>
        <taxon>Catellatospora</taxon>
    </lineage>
</organism>
<evidence type="ECO:0000313" key="10">
    <source>
        <dbReference type="Proteomes" id="UP000660339"/>
    </source>
</evidence>
<feature type="domain" description="Enolpyruvate transferase" evidence="8">
    <location>
        <begin position="38"/>
        <end position="451"/>
    </location>
</feature>
<dbReference type="InterPro" id="IPR036968">
    <property type="entry name" value="Enolpyruvate_Tfrase_sf"/>
</dbReference>
<dbReference type="GO" id="GO:0003866">
    <property type="term" value="F:3-phosphoshikimate 1-carboxyvinyltransferase activity"/>
    <property type="evidence" value="ECO:0007669"/>
    <property type="project" value="UniProtKB-UniRule"/>
</dbReference>
<evidence type="ECO:0000256" key="6">
    <source>
        <dbReference type="ARBA" id="ARBA00044633"/>
    </source>
</evidence>
<feature type="binding site" evidence="7">
    <location>
        <position position="44"/>
    </location>
    <ligand>
        <name>3-phosphoshikimate</name>
        <dbReference type="ChEBI" id="CHEBI:145989"/>
    </ligand>
</feature>
<dbReference type="PANTHER" id="PTHR21090:SF5">
    <property type="entry name" value="PENTAFUNCTIONAL AROM POLYPEPTIDE"/>
    <property type="match status" value="1"/>
</dbReference>
<comment type="similarity">
    <text evidence="2 7">Belongs to the EPSP synthase family.</text>
</comment>
<dbReference type="InterPro" id="IPR006264">
    <property type="entry name" value="EPSP_synthase"/>
</dbReference>
<dbReference type="InterPro" id="IPR013792">
    <property type="entry name" value="RNA3'P_cycl/enolpyr_Trfase_a/b"/>
</dbReference>
<keyword evidence="4 7" id="KW-0808">Transferase</keyword>
<comment type="subunit">
    <text evidence="7">Monomer.</text>
</comment>
<evidence type="ECO:0000313" key="9">
    <source>
        <dbReference type="EMBL" id="GIG16695.1"/>
    </source>
</evidence>
<comment type="function">
    <text evidence="7">Catalyzes the transfer of the enolpyruvyl moiety of phosphoenolpyruvate (PEP) to the 5-hydroxyl of shikimate-3-phosphate (S3P) to produce enolpyruvyl shikimate-3-phosphate and inorganic phosphate.</text>
</comment>
<sequence>MGADSLLAEIFGPARENPDRIRVRATAAPIAEGAGLMLRAHPDKAISQRATLLSAIANGTSTLRNLADCDDVRSNLTALGALGVPLSAEGPGSVRIVGRQVRDIRLRDRTLDVGNSATTSRLLLAVLAGSGSDCTVTGNRLLRSRPMSEVIQPLLELGADLVELGEPGRLPVRVRGTRLHGGPVTVDVDSAQPVSALLFAATHATGTVRIHRRTVARDHTERLLRWTGVPVDETPDVLMVTPHRPAAFDLTVPGDPSGAALLAALHLASAHRHRELTIPQVCLNPLRTGFFRILESMGAAVTESPRAAHRTADPEPVGDLRVRCDRRLRGTRVAGPRLVQSAIDELPMVAALASVADGETVITDAGELRGKDTDRIKTTLDLLTAFGVDAQPTPEGLVVRPGGPVVPARVDLPADHRILFAAFVLAVLSGGECELAGTRSVATSHPGALDDLRYFAEVVAR</sequence>
<dbReference type="Pfam" id="PF00275">
    <property type="entry name" value="EPSP_synthase"/>
    <property type="match status" value="1"/>
</dbReference>
<feature type="binding site" evidence="7">
    <location>
        <position position="375"/>
    </location>
    <ligand>
        <name>phosphoenolpyruvate</name>
        <dbReference type="ChEBI" id="CHEBI:58702"/>
    </ligand>
</feature>
<dbReference type="GO" id="GO:0009073">
    <property type="term" value="P:aromatic amino acid family biosynthetic process"/>
    <property type="evidence" value="ECO:0007669"/>
    <property type="project" value="UniProtKB-KW"/>
</dbReference>
<evidence type="ECO:0000256" key="5">
    <source>
        <dbReference type="ARBA" id="ARBA00023141"/>
    </source>
</evidence>
<feature type="active site" description="Proton acceptor" evidence="7">
    <location>
        <position position="344"/>
    </location>
</feature>
<keyword evidence="3 7" id="KW-0028">Amino-acid biosynthesis</keyword>
<accession>A0A8J3LPU7</accession>